<dbReference type="Proteomes" id="UP001148614">
    <property type="component" value="Unassembled WGS sequence"/>
</dbReference>
<organism evidence="2 3">
    <name type="scientific">Xylaria arbuscula</name>
    <dbReference type="NCBI Taxonomy" id="114810"/>
    <lineage>
        <taxon>Eukaryota</taxon>
        <taxon>Fungi</taxon>
        <taxon>Dikarya</taxon>
        <taxon>Ascomycota</taxon>
        <taxon>Pezizomycotina</taxon>
        <taxon>Sordariomycetes</taxon>
        <taxon>Xylariomycetidae</taxon>
        <taxon>Xylariales</taxon>
        <taxon>Xylariaceae</taxon>
        <taxon>Xylaria</taxon>
    </lineage>
</organism>
<dbReference type="PANTHER" id="PTHR21310">
    <property type="entry name" value="AMINOGLYCOSIDE PHOSPHOTRANSFERASE-RELATED-RELATED"/>
    <property type="match status" value="1"/>
</dbReference>
<reference evidence="2" key="1">
    <citation type="submission" date="2022-07" db="EMBL/GenBank/DDBJ databases">
        <title>Genome Sequence of Xylaria arbuscula.</title>
        <authorList>
            <person name="Buettner E."/>
        </authorList>
    </citation>
    <scope>NUCLEOTIDE SEQUENCE</scope>
    <source>
        <strain evidence="2">VT107</strain>
    </source>
</reference>
<name>A0A9W8NG54_9PEZI</name>
<dbReference type="Gene3D" id="3.90.1200.10">
    <property type="match status" value="1"/>
</dbReference>
<evidence type="ECO:0000259" key="1">
    <source>
        <dbReference type="Pfam" id="PF01636"/>
    </source>
</evidence>
<accession>A0A9W8NG54</accession>
<keyword evidence="3" id="KW-1185">Reference proteome</keyword>
<dbReference type="VEuPathDB" id="FungiDB:F4678DRAFT_485268"/>
<dbReference type="EMBL" id="JANPWZ010000666">
    <property type="protein sequence ID" value="KAJ3573657.1"/>
    <property type="molecule type" value="Genomic_DNA"/>
</dbReference>
<dbReference type="PANTHER" id="PTHR21310:SF48">
    <property type="entry name" value="AMINOGLYCOSIDE PHOSPHOTRANSFERASE DOMAIN-CONTAINING PROTEIN"/>
    <property type="match status" value="1"/>
</dbReference>
<sequence>MTSYNPITLPYYAPSETLPEPLPTLEEILSSKRFLMDPGNLQYKRCTTVRVHSSFVAKYGEDVRSIEAETMLFVKENTKIPVPEVYATYKFGKDDKMTMIIQECIEGFSIADCMEFWEPGEVESIKEKLTAQTDELRAISAPGYYGAIGRRPLFDPYKAVEFGPFDNFRDFNRAWQNIFFPPDRKGKRFADVRKFFAISFECIATAKGHIKPVFTHCDLHEGNILVKSDGTPVIIDYEAAGFYPAYIERLQQQNNSSFQLDFLREKFHDECEIQFDAQTAWQRAESEDSLERLSYINYDINGYITLLDTGRVVSPPVWHSDDLSASEEQEDKQQVQIETSIERRSKDEVVPRPELVAISYMTA</sequence>
<comment type="caution">
    <text evidence="2">The sequence shown here is derived from an EMBL/GenBank/DDBJ whole genome shotgun (WGS) entry which is preliminary data.</text>
</comment>
<dbReference type="InterPro" id="IPR011009">
    <property type="entry name" value="Kinase-like_dom_sf"/>
</dbReference>
<dbReference type="SUPFAM" id="SSF56112">
    <property type="entry name" value="Protein kinase-like (PK-like)"/>
    <property type="match status" value="1"/>
</dbReference>
<dbReference type="InterPro" id="IPR002575">
    <property type="entry name" value="Aminoglycoside_PTrfase"/>
</dbReference>
<gene>
    <name evidence="2" type="ORF">NPX13_g4618</name>
</gene>
<dbReference type="InterPro" id="IPR051678">
    <property type="entry name" value="AGP_Transferase"/>
</dbReference>
<evidence type="ECO:0000313" key="2">
    <source>
        <dbReference type="EMBL" id="KAJ3573657.1"/>
    </source>
</evidence>
<evidence type="ECO:0000313" key="3">
    <source>
        <dbReference type="Proteomes" id="UP001148614"/>
    </source>
</evidence>
<proteinExistence type="predicted"/>
<dbReference type="Pfam" id="PF01636">
    <property type="entry name" value="APH"/>
    <property type="match status" value="1"/>
</dbReference>
<protein>
    <recommendedName>
        <fullName evidence="1">Aminoglycoside phosphotransferase domain-containing protein</fullName>
    </recommendedName>
</protein>
<dbReference type="AlphaFoldDB" id="A0A9W8NG54"/>
<feature type="domain" description="Aminoglycoside phosphotransferase" evidence="1">
    <location>
        <begin position="67"/>
        <end position="246"/>
    </location>
</feature>